<comment type="function">
    <text evidence="13">tRNA methylase which 2'-O-methylates cytidine(4) in tRNA(Pro) and tRNA(Gly)(GCC), and adenosine(4) in tRNA(His).</text>
</comment>
<evidence type="ECO:0000313" key="16">
    <source>
        <dbReference type="EMBL" id="GAB1288053.1"/>
    </source>
</evidence>
<protein>
    <recommendedName>
        <fullName evidence="13">tRNA:m(4)X modification enzyme TRM13</fullName>
        <ecNumber evidence="13">2.1.1.225</ecNumber>
    </recommendedName>
</protein>
<feature type="domain" description="CHHC U11-48K-type" evidence="15">
    <location>
        <begin position="8"/>
        <end position="35"/>
    </location>
</feature>
<evidence type="ECO:0000256" key="13">
    <source>
        <dbReference type="RuleBase" id="RU367103"/>
    </source>
</evidence>
<sequence length="479" mass="53603">MEENARKRILCPLDPKHTVYEDQLAKHLKKCNSREKPKPDFFIQDINAGLKDETEIPEQLVPFSSLSEEQLENLIKKLRKASEGLNSTHEDHIMSHPALHDALNDPRNGDCAVKHLKQQCNIEKLQLLGPRRCFVEFGAGKGKLSHWVDIALEDAENVHFILVEKVTTRFKLSLCSPGCPGIHSVDQAGLKLRNPPASASQVLGLKACATTAWLKHEVDGKHRKKNSVFERLQIDIQHLCLNRIPVLREGRLPVVGIGKHLCGAATVEILDLALRCLIETYAASFEEKDEEPLAKRIKNDKTGKESNTLAKEGNEKDVPETRSPVAGIVIALCCHHRCDWRHYVGKEYFKALGLGAVEFYYFQRMSSWATCGMRTSLEASDVAPVRKDAQRDADEEHDDGGDRLTDGGTDSLPGILTAEEKKKIGHLCKLLIDQGRLQYLQQKGFSPALQYYTDPSVSLENVLLTAVPAHTSSREKNHQ</sequence>
<feature type="compositionally biased region" description="Basic and acidic residues" evidence="14">
    <location>
        <begin position="384"/>
        <end position="405"/>
    </location>
</feature>
<evidence type="ECO:0000256" key="1">
    <source>
        <dbReference type="ARBA" id="ARBA00005265"/>
    </source>
</evidence>
<dbReference type="InterPro" id="IPR039044">
    <property type="entry name" value="Trm13"/>
</dbReference>
<name>A0ABQ0EME7_APOSI</name>
<dbReference type="Pfam" id="PF05206">
    <property type="entry name" value="TRM13"/>
    <property type="match status" value="2"/>
</dbReference>
<feature type="compositionally biased region" description="Basic and acidic residues" evidence="14">
    <location>
        <begin position="294"/>
        <end position="304"/>
    </location>
</feature>
<keyword evidence="4 13" id="KW-0949">S-adenosyl-L-methionine</keyword>
<dbReference type="EMBL" id="BAAFST010000003">
    <property type="protein sequence ID" value="GAB1288053.1"/>
    <property type="molecule type" value="Genomic_DNA"/>
</dbReference>
<evidence type="ECO:0000256" key="8">
    <source>
        <dbReference type="ARBA" id="ARBA00022833"/>
    </source>
</evidence>
<keyword evidence="3 13" id="KW-0808">Transferase</keyword>
<dbReference type="Pfam" id="PF05253">
    <property type="entry name" value="zf-U11-48K"/>
    <property type="match status" value="1"/>
</dbReference>
<dbReference type="PANTHER" id="PTHR12998:SF0">
    <property type="entry name" value="TRNA:M(4)X MODIFICATION ENZYME TRM13 HOMOLOG"/>
    <property type="match status" value="1"/>
</dbReference>
<keyword evidence="8 13" id="KW-0862">Zinc</keyword>
<dbReference type="EC" id="2.1.1.225" evidence="13"/>
<keyword evidence="5 13" id="KW-0819">tRNA processing</keyword>
<evidence type="ECO:0000256" key="10">
    <source>
        <dbReference type="ARBA" id="ARBA00048635"/>
    </source>
</evidence>
<evidence type="ECO:0000256" key="2">
    <source>
        <dbReference type="ARBA" id="ARBA00022603"/>
    </source>
</evidence>
<evidence type="ECO:0000256" key="6">
    <source>
        <dbReference type="ARBA" id="ARBA00022723"/>
    </source>
</evidence>
<comment type="catalytic activity">
    <reaction evidence="11 13">
        <text>adenosine(4) in tRNA(His) + S-adenosyl-L-methionine = 2'-O-methyladenosine(4) in tRNA(His) + S-adenosyl-L-homocysteine + H(+)</text>
        <dbReference type="Rhea" id="RHEA:43196"/>
        <dbReference type="Rhea" id="RHEA-COMP:10401"/>
        <dbReference type="Rhea" id="RHEA-COMP:10402"/>
        <dbReference type="ChEBI" id="CHEBI:15378"/>
        <dbReference type="ChEBI" id="CHEBI:57856"/>
        <dbReference type="ChEBI" id="CHEBI:59789"/>
        <dbReference type="ChEBI" id="CHEBI:74411"/>
        <dbReference type="ChEBI" id="CHEBI:74477"/>
        <dbReference type="EC" id="2.1.1.225"/>
    </reaction>
</comment>
<dbReference type="InterPro" id="IPR022776">
    <property type="entry name" value="TRM13/UPF0224_CHHC_Znf_dom"/>
</dbReference>
<evidence type="ECO:0000256" key="7">
    <source>
        <dbReference type="ARBA" id="ARBA00022771"/>
    </source>
</evidence>
<evidence type="ECO:0000256" key="5">
    <source>
        <dbReference type="ARBA" id="ARBA00022694"/>
    </source>
</evidence>
<comment type="similarity">
    <text evidence="1 13">Belongs to the methyltransferase TRM13 family.</text>
</comment>
<accession>A0ABQ0EME7</accession>
<evidence type="ECO:0000313" key="17">
    <source>
        <dbReference type="Proteomes" id="UP001623349"/>
    </source>
</evidence>
<dbReference type="Proteomes" id="UP001623349">
    <property type="component" value="Unassembled WGS sequence"/>
</dbReference>
<reference evidence="16 17" key="1">
    <citation type="submission" date="2024-08" db="EMBL/GenBank/DDBJ databases">
        <title>The draft genome of Apodemus speciosus.</title>
        <authorList>
            <person name="Nabeshima K."/>
            <person name="Suzuki S."/>
            <person name="Onuma M."/>
        </authorList>
    </citation>
    <scope>NUCLEOTIDE SEQUENCE [LARGE SCALE GENOMIC DNA]</scope>
    <source>
        <strain evidence="16">IB14-021</strain>
    </source>
</reference>
<proteinExistence type="inferred from homology"/>
<evidence type="ECO:0000256" key="3">
    <source>
        <dbReference type="ARBA" id="ARBA00022679"/>
    </source>
</evidence>
<feature type="region of interest" description="Disordered" evidence="14">
    <location>
        <begin position="294"/>
        <end position="320"/>
    </location>
</feature>
<evidence type="ECO:0000256" key="12">
    <source>
        <dbReference type="PROSITE-ProRule" id="PRU01141"/>
    </source>
</evidence>
<dbReference type="PANTHER" id="PTHR12998">
    <property type="entry name" value="TRNA:M(4)X MODIFICATION ENZYME TRM13 HOMOLOG"/>
    <property type="match status" value="1"/>
</dbReference>
<comment type="catalytic activity">
    <reaction evidence="10 13">
        <text>cytidine(4) in tRNA(Gly)(GCC) + S-adenosyl-L-methionine = 2'-O-methylcytidine(4) in tRNA(Gly)(GCC) + S-adenosyl-L-homocysteine + H(+)</text>
        <dbReference type="Rhea" id="RHEA:43192"/>
        <dbReference type="Rhea" id="RHEA-COMP:10399"/>
        <dbReference type="Rhea" id="RHEA-COMP:10400"/>
        <dbReference type="ChEBI" id="CHEBI:15378"/>
        <dbReference type="ChEBI" id="CHEBI:57856"/>
        <dbReference type="ChEBI" id="CHEBI:59789"/>
        <dbReference type="ChEBI" id="CHEBI:74495"/>
        <dbReference type="ChEBI" id="CHEBI:82748"/>
        <dbReference type="EC" id="2.1.1.225"/>
    </reaction>
</comment>
<comment type="caution">
    <text evidence="16">The sequence shown here is derived from an EMBL/GenBank/DDBJ whole genome shotgun (WGS) entry which is preliminary data.</text>
</comment>
<evidence type="ECO:0000256" key="4">
    <source>
        <dbReference type="ARBA" id="ARBA00022691"/>
    </source>
</evidence>
<evidence type="ECO:0000259" key="15">
    <source>
        <dbReference type="PROSITE" id="PS51800"/>
    </source>
</evidence>
<keyword evidence="6 13" id="KW-0479">Metal-binding</keyword>
<gene>
    <name evidence="16" type="ORF">APTSU1_000328300</name>
</gene>
<keyword evidence="17" id="KW-1185">Reference proteome</keyword>
<dbReference type="PROSITE" id="PS51800">
    <property type="entry name" value="ZF_CHHC_U11_48K"/>
    <property type="match status" value="1"/>
</dbReference>
<keyword evidence="2 13" id="KW-0489">Methyltransferase</keyword>
<evidence type="ECO:0000256" key="11">
    <source>
        <dbReference type="ARBA" id="ARBA00049393"/>
    </source>
</evidence>
<keyword evidence="7 12" id="KW-0863">Zinc-finger</keyword>
<dbReference type="InterPro" id="IPR007871">
    <property type="entry name" value="Methyltransferase_TRM13"/>
</dbReference>
<organism evidence="16 17">
    <name type="scientific">Apodemus speciosus</name>
    <name type="common">Large Japanese field mouse</name>
    <dbReference type="NCBI Taxonomy" id="105296"/>
    <lineage>
        <taxon>Eukaryota</taxon>
        <taxon>Metazoa</taxon>
        <taxon>Chordata</taxon>
        <taxon>Craniata</taxon>
        <taxon>Vertebrata</taxon>
        <taxon>Euteleostomi</taxon>
        <taxon>Mammalia</taxon>
        <taxon>Eutheria</taxon>
        <taxon>Euarchontoglires</taxon>
        <taxon>Glires</taxon>
        <taxon>Rodentia</taxon>
        <taxon>Myomorpha</taxon>
        <taxon>Muroidea</taxon>
        <taxon>Muridae</taxon>
        <taxon>Murinae</taxon>
        <taxon>Apodemus</taxon>
    </lineage>
</organism>
<feature type="region of interest" description="Disordered" evidence="14">
    <location>
        <begin position="382"/>
        <end position="412"/>
    </location>
</feature>
<comment type="catalytic activity">
    <reaction evidence="9 13">
        <text>cytidine(4) in tRNA(Pro) + S-adenosyl-L-methionine = 2'-O-methylcytidine(4) in tRNA(Pro) + S-adenosyl-L-homocysteine + H(+)</text>
        <dbReference type="Rhea" id="RHEA:32767"/>
        <dbReference type="Rhea" id="RHEA-COMP:10397"/>
        <dbReference type="Rhea" id="RHEA-COMP:10398"/>
        <dbReference type="ChEBI" id="CHEBI:15378"/>
        <dbReference type="ChEBI" id="CHEBI:57856"/>
        <dbReference type="ChEBI" id="CHEBI:59789"/>
        <dbReference type="ChEBI" id="CHEBI:74495"/>
        <dbReference type="ChEBI" id="CHEBI:82748"/>
        <dbReference type="EC" id="2.1.1.225"/>
    </reaction>
</comment>
<evidence type="ECO:0000256" key="14">
    <source>
        <dbReference type="SAM" id="MobiDB-lite"/>
    </source>
</evidence>
<evidence type="ECO:0000256" key="9">
    <source>
        <dbReference type="ARBA" id="ARBA00048165"/>
    </source>
</evidence>